<keyword evidence="1" id="KW-0812">Transmembrane</keyword>
<gene>
    <name evidence="2" type="ORF">QX233_05900</name>
</gene>
<dbReference type="EMBL" id="JAUHGV010000004">
    <property type="protein sequence ID" value="MDN4011983.1"/>
    <property type="molecule type" value="Genomic_DNA"/>
</dbReference>
<proteinExistence type="predicted"/>
<dbReference type="Proteomes" id="UP001225933">
    <property type="component" value="Unassembled WGS sequence"/>
</dbReference>
<accession>A0AAJ1R1Q4</accession>
<name>A0AAJ1R1Q4_9FLAO</name>
<keyword evidence="1" id="KW-0472">Membrane</keyword>
<reference evidence="2" key="1">
    <citation type="submission" date="2023-06" db="EMBL/GenBank/DDBJ databases">
        <title>Two Chryseobacterium gambrini strains from China.</title>
        <authorList>
            <person name="Zeng J."/>
            <person name="Wu Y."/>
        </authorList>
    </citation>
    <scope>NUCLEOTIDE SEQUENCE</scope>
    <source>
        <strain evidence="2">SQ219</strain>
    </source>
</reference>
<evidence type="ECO:0000313" key="2">
    <source>
        <dbReference type="EMBL" id="MDN4011983.1"/>
    </source>
</evidence>
<feature type="transmembrane region" description="Helical" evidence="1">
    <location>
        <begin position="68"/>
        <end position="85"/>
    </location>
</feature>
<dbReference type="AlphaFoldDB" id="A0AAJ1R1Q4"/>
<feature type="transmembrane region" description="Helical" evidence="1">
    <location>
        <begin position="38"/>
        <end position="61"/>
    </location>
</feature>
<evidence type="ECO:0000256" key="1">
    <source>
        <dbReference type="SAM" id="Phobius"/>
    </source>
</evidence>
<evidence type="ECO:0000313" key="3">
    <source>
        <dbReference type="Proteomes" id="UP001225933"/>
    </source>
</evidence>
<organism evidence="2 3">
    <name type="scientific">Chryseobacterium gambrini</name>
    <dbReference type="NCBI Taxonomy" id="373672"/>
    <lineage>
        <taxon>Bacteria</taxon>
        <taxon>Pseudomonadati</taxon>
        <taxon>Bacteroidota</taxon>
        <taxon>Flavobacteriia</taxon>
        <taxon>Flavobacteriales</taxon>
        <taxon>Weeksellaceae</taxon>
        <taxon>Chryseobacterium group</taxon>
        <taxon>Chryseobacterium</taxon>
    </lineage>
</organism>
<keyword evidence="1" id="KW-1133">Transmembrane helix</keyword>
<dbReference type="RefSeq" id="WP_214590892.1">
    <property type="nucleotide sequence ID" value="NZ_JAUHGV010000004.1"/>
</dbReference>
<protein>
    <submittedName>
        <fullName evidence="2">Uncharacterized protein</fullName>
    </submittedName>
</protein>
<comment type="caution">
    <text evidence="2">The sequence shown here is derived from an EMBL/GenBank/DDBJ whole genome shotgun (WGS) entry which is preliminary data.</text>
</comment>
<feature type="transmembrane region" description="Helical" evidence="1">
    <location>
        <begin position="105"/>
        <end position="125"/>
    </location>
</feature>
<sequence>MKNIFLSLLIFVVMSLLHAQFTEWTVRFLNLPGGDFGMYSYLILIFCSVITAIGSLTVIIFRKSYHSISRIAILFEAIYLLFLIISGNNPFAYFTNSSNENLLMIMMYVNSFFVLLMMFLIDRLYSKINFAKSKNNIDQ</sequence>